<organism evidence="2 3">
    <name type="scientific">Eumeta variegata</name>
    <name type="common">Bagworm moth</name>
    <name type="synonym">Eumeta japonica</name>
    <dbReference type="NCBI Taxonomy" id="151549"/>
    <lineage>
        <taxon>Eukaryota</taxon>
        <taxon>Metazoa</taxon>
        <taxon>Ecdysozoa</taxon>
        <taxon>Arthropoda</taxon>
        <taxon>Hexapoda</taxon>
        <taxon>Insecta</taxon>
        <taxon>Pterygota</taxon>
        <taxon>Neoptera</taxon>
        <taxon>Endopterygota</taxon>
        <taxon>Lepidoptera</taxon>
        <taxon>Glossata</taxon>
        <taxon>Ditrysia</taxon>
        <taxon>Tineoidea</taxon>
        <taxon>Psychidae</taxon>
        <taxon>Oiketicinae</taxon>
        <taxon>Eumeta</taxon>
    </lineage>
</organism>
<accession>A0A4C1T7N2</accession>
<feature type="compositionally biased region" description="Polar residues" evidence="1">
    <location>
        <begin position="36"/>
        <end position="57"/>
    </location>
</feature>
<keyword evidence="3" id="KW-1185">Reference proteome</keyword>
<dbReference type="EMBL" id="BGZK01000036">
    <property type="protein sequence ID" value="GBP09457.1"/>
    <property type="molecule type" value="Genomic_DNA"/>
</dbReference>
<protein>
    <submittedName>
        <fullName evidence="2">Uncharacterized protein</fullName>
    </submittedName>
</protein>
<comment type="caution">
    <text evidence="2">The sequence shown here is derived from an EMBL/GenBank/DDBJ whole genome shotgun (WGS) entry which is preliminary data.</text>
</comment>
<dbReference type="AlphaFoldDB" id="A0A4C1T7N2"/>
<gene>
    <name evidence="2" type="ORF">EVAR_76490_1</name>
</gene>
<evidence type="ECO:0000313" key="3">
    <source>
        <dbReference type="Proteomes" id="UP000299102"/>
    </source>
</evidence>
<name>A0A4C1T7N2_EUMVA</name>
<feature type="region of interest" description="Disordered" evidence="1">
    <location>
        <begin position="14"/>
        <end position="68"/>
    </location>
</feature>
<proteinExistence type="predicted"/>
<feature type="compositionally biased region" description="Basic and acidic residues" evidence="1">
    <location>
        <begin position="15"/>
        <end position="29"/>
    </location>
</feature>
<reference evidence="2 3" key="1">
    <citation type="journal article" date="2019" name="Commun. Biol.">
        <title>The bagworm genome reveals a unique fibroin gene that provides high tensile strength.</title>
        <authorList>
            <person name="Kono N."/>
            <person name="Nakamura H."/>
            <person name="Ohtoshi R."/>
            <person name="Tomita M."/>
            <person name="Numata K."/>
            <person name="Arakawa K."/>
        </authorList>
    </citation>
    <scope>NUCLEOTIDE SEQUENCE [LARGE SCALE GENOMIC DNA]</scope>
</reference>
<dbReference type="Proteomes" id="UP000299102">
    <property type="component" value="Unassembled WGS sequence"/>
</dbReference>
<sequence>MQYRNQIWRCYQNRDLLKPRPSSESKAEQSSKSTGDKSASTAAWGSGSRLRTASRTGEPTGFVVANNSSPKVRTSVGVGGVLPRSPVVVQADARPRQGTTLVHRPMPTYEHFCYNFNDNAACLSFGSYLTYCNRSGEKSHPSLQPRPAYITSSFFFCSPKRSVTCQAAKLTSPAVTSFGTPRTGDGLTPRIYGLRWTSPQHKNIFLGFECTDEAVVCRMS</sequence>
<evidence type="ECO:0000256" key="1">
    <source>
        <dbReference type="SAM" id="MobiDB-lite"/>
    </source>
</evidence>
<evidence type="ECO:0000313" key="2">
    <source>
        <dbReference type="EMBL" id="GBP09457.1"/>
    </source>
</evidence>